<protein>
    <submittedName>
        <fullName evidence="1">Uncharacterized protein</fullName>
    </submittedName>
</protein>
<evidence type="ECO:0000313" key="2">
    <source>
        <dbReference type="Proteomes" id="UP001500889"/>
    </source>
</evidence>
<reference evidence="1 2" key="1">
    <citation type="submission" date="2024-02" db="EMBL/GenBank/DDBJ databases">
        <title>A chromosome-level genome assembly of Drosophila madeirensis, a fruit fly species endemic to Madeira island.</title>
        <authorList>
            <person name="Tomihara K."/>
            <person name="Llopart A."/>
            <person name="Yamamoto D."/>
        </authorList>
    </citation>
    <scope>NUCLEOTIDE SEQUENCE [LARGE SCALE GENOMIC DNA]</scope>
    <source>
        <strain evidence="1 2">RF1</strain>
    </source>
</reference>
<name>A0AAU9FCH7_DROMD</name>
<gene>
    <name evidence="1" type="ORF">DMAD_11249</name>
</gene>
<accession>A0AAU9FCH7</accession>
<evidence type="ECO:0000313" key="1">
    <source>
        <dbReference type="EMBL" id="BFF93388.1"/>
    </source>
</evidence>
<dbReference type="AlphaFoldDB" id="A0AAU9FCH7"/>
<keyword evidence="2" id="KW-1185">Reference proteome</keyword>
<sequence length="140" mass="15951">MSHALVNEETLETLVYKRSRTWAHMLKVRLSCFSALHSECLAILFLPLYTEIDDGEELDVVNFEDLFKGEDIDPDVQEDEEAAEDARQEEDLGMGNINTATAMSKAELTMILCAGENKAETAELEMLYQTMYVVQEHDRK</sequence>
<dbReference type="EMBL" id="AP029264">
    <property type="protein sequence ID" value="BFF93388.1"/>
    <property type="molecule type" value="Genomic_DNA"/>
</dbReference>
<dbReference type="Proteomes" id="UP001500889">
    <property type="component" value="Chromosome U"/>
</dbReference>
<proteinExistence type="predicted"/>
<organism evidence="1 2">
    <name type="scientific">Drosophila madeirensis</name>
    <name type="common">Fruit fly</name>
    <dbReference type="NCBI Taxonomy" id="30013"/>
    <lineage>
        <taxon>Eukaryota</taxon>
        <taxon>Metazoa</taxon>
        <taxon>Ecdysozoa</taxon>
        <taxon>Arthropoda</taxon>
        <taxon>Hexapoda</taxon>
        <taxon>Insecta</taxon>
        <taxon>Pterygota</taxon>
        <taxon>Neoptera</taxon>
        <taxon>Endopterygota</taxon>
        <taxon>Diptera</taxon>
        <taxon>Brachycera</taxon>
        <taxon>Muscomorpha</taxon>
        <taxon>Ephydroidea</taxon>
        <taxon>Drosophilidae</taxon>
        <taxon>Drosophila</taxon>
        <taxon>Sophophora</taxon>
    </lineage>
</organism>